<dbReference type="PANTHER" id="PTHR34309">
    <property type="entry name" value="SLR1406 PROTEIN"/>
    <property type="match status" value="1"/>
</dbReference>
<dbReference type="OrthoDB" id="884118at2"/>
<keyword evidence="3" id="KW-1185">Reference proteome</keyword>
<dbReference type="InterPro" id="IPR052517">
    <property type="entry name" value="GlcG_carb_metab_protein"/>
</dbReference>
<comment type="caution">
    <text evidence="2">The sequence shown here is derived from an EMBL/GenBank/DDBJ whole genome shotgun (WGS) entry which is preliminary data.</text>
</comment>
<dbReference type="AlphaFoldDB" id="A0A3D8J6M8"/>
<feature type="signal peptide" evidence="1">
    <location>
        <begin position="1"/>
        <end position="19"/>
    </location>
</feature>
<evidence type="ECO:0000256" key="1">
    <source>
        <dbReference type="SAM" id="SignalP"/>
    </source>
</evidence>
<keyword evidence="1" id="KW-0732">Signal</keyword>
<organism evidence="2 3">
    <name type="scientific">Helicobacter anseris</name>
    <dbReference type="NCBI Taxonomy" id="375926"/>
    <lineage>
        <taxon>Bacteria</taxon>
        <taxon>Pseudomonadati</taxon>
        <taxon>Campylobacterota</taxon>
        <taxon>Epsilonproteobacteria</taxon>
        <taxon>Campylobacterales</taxon>
        <taxon>Helicobacteraceae</taxon>
        <taxon>Helicobacter</taxon>
    </lineage>
</organism>
<evidence type="ECO:0000313" key="2">
    <source>
        <dbReference type="EMBL" id="RDU72471.1"/>
    </source>
</evidence>
<gene>
    <name evidence="2" type="ORF">CQA57_06925</name>
</gene>
<dbReference type="PANTHER" id="PTHR34309:SF10">
    <property type="entry name" value="SLR1406 PROTEIN"/>
    <property type="match status" value="1"/>
</dbReference>
<dbReference type="RefSeq" id="WP_115579510.1">
    <property type="nucleotide sequence ID" value="NZ_NXLX01000020.1"/>
</dbReference>
<dbReference type="EMBL" id="NXLX01000020">
    <property type="protein sequence ID" value="RDU72471.1"/>
    <property type="molecule type" value="Genomic_DNA"/>
</dbReference>
<sequence length="159" mass="16661">MKKILMNICLCSFMFGALPQIPVLTGELAAKIAQESVRQCKNDGYAVSVTVVDNKGEILAVARSEESAPHTIQASFKKAYTATSMKNSTANIAQNIAEGKASEGLIKLNDNFVFLGGGLPIKFDDIVVGGVGVGGAPGGHLDEKCAQVGIDSIQMFLGE</sequence>
<feature type="chain" id="PRO_5017566270" evidence="1">
    <location>
        <begin position="20"/>
        <end position="159"/>
    </location>
</feature>
<dbReference type="Gene3D" id="3.30.450.150">
    <property type="entry name" value="Haem-degrading domain"/>
    <property type="match status" value="1"/>
</dbReference>
<protein>
    <submittedName>
        <fullName evidence="2">GlcG protein</fullName>
    </submittedName>
</protein>
<dbReference type="Pfam" id="PF03928">
    <property type="entry name" value="HbpS-like"/>
    <property type="match status" value="1"/>
</dbReference>
<dbReference type="Proteomes" id="UP000256695">
    <property type="component" value="Unassembled WGS sequence"/>
</dbReference>
<reference evidence="2 3" key="1">
    <citation type="submission" date="2018-04" db="EMBL/GenBank/DDBJ databases">
        <title>Novel Campyloabacter and Helicobacter Species and Strains.</title>
        <authorList>
            <person name="Mannion A.J."/>
            <person name="Shen Z."/>
            <person name="Fox J.G."/>
        </authorList>
    </citation>
    <scope>NUCLEOTIDE SEQUENCE [LARGE SCALE GENOMIC DNA]</scope>
    <source>
        <strain evidence="2 3">MIT 04-9362</strain>
    </source>
</reference>
<dbReference type="InterPro" id="IPR038084">
    <property type="entry name" value="PduO/GlcC-like_sf"/>
</dbReference>
<dbReference type="InterPro" id="IPR005624">
    <property type="entry name" value="PduO/GlcC-like"/>
</dbReference>
<proteinExistence type="predicted"/>
<name>A0A3D8J6M8_9HELI</name>
<evidence type="ECO:0000313" key="3">
    <source>
        <dbReference type="Proteomes" id="UP000256695"/>
    </source>
</evidence>
<accession>A0A3D8J6M8</accession>
<dbReference type="SUPFAM" id="SSF143744">
    <property type="entry name" value="GlcG-like"/>
    <property type="match status" value="1"/>
</dbReference>